<dbReference type="Gene3D" id="2.60.120.200">
    <property type="match status" value="1"/>
</dbReference>
<evidence type="ECO:0000256" key="1">
    <source>
        <dbReference type="SAM" id="SignalP"/>
    </source>
</evidence>
<dbReference type="Proteomes" id="UP000001514">
    <property type="component" value="Unassembled WGS sequence"/>
</dbReference>
<dbReference type="InParanoid" id="D8RQV3"/>
<dbReference type="SUPFAM" id="SSF49899">
    <property type="entry name" value="Concanavalin A-like lectins/glucanases"/>
    <property type="match status" value="1"/>
</dbReference>
<keyword evidence="3" id="KW-1185">Reference proteome</keyword>
<evidence type="ECO:0000313" key="3">
    <source>
        <dbReference type="Proteomes" id="UP000001514"/>
    </source>
</evidence>
<organism evidence="3">
    <name type="scientific">Selaginella moellendorffii</name>
    <name type="common">Spikemoss</name>
    <dbReference type="NCBI Taxonomy" id="88036"/>
    <lineage>
        <taxon>Eukaryota</taxon>
        <taxon>Viridiplantae</taxon>
        <taxon>Streptophyta</taxon>
        <taxon>Embryophyta</taxon>
        <taxon>Tracheophyta</taxon>
        <taxon>Lycopodiopsida</taxon>
        <taxon>Selaginellales</taxon>
        <taxon>Selaginellaceae</taxon>
        <taxon>Selaginella</taxon>
    </lineage>
</organism>
<sequence length="515" mass="56759">MASRLSFYFALAVLLATVVDASNSISSTSDENVGISKSLFAWWKLDEKIGYLVADSSGNKATGLVEQAGSQLAHTTDGIVFDGATYISMGTTPSLSGQTDFAVHAWVKVPPRIKQELCVIQQRSDHFYGEWWLWILNGNLWFTVYNREYQFNIKGTVPVTDGTWHHVAAVRNGTVGSIYVDSKLDKSQNGSKIVNLNSSLPVFIGYDPRDNKRYFHGELKEVQIFSAAVVPVGFNPMSSYGIIIYISLVSIVPQSNKDVWTEWQHSTCMAVLRQNSAPERCFREWHARSACLEWAFAAGNDASLAIQLVTRSQDRVQKQCRLDRSLGLGAWSPPQNAGMRGLEEPYFNFPAVGKLEFEKSVGESRILVEQSMISAYTGSSVEAVRAHGHGWIPARLVVCYVVRKAMRMSKLFQSSTPDPESENHRSISCRSRSPRLPLQWLGSIDFLHVALGRGSPVQSAWLRLTFITGPCSPISKLGLGRCPLRANAASPGCGGTFEDLLGGLELPFVDAGDGH</sequence>
<dbReference type="EMBL" id="GL377586">
    <property type="protein sequence ID" value="EFJ25711.1"/>
    <property type="molecule type" value="Genomic_DNA"/>
</dbReference>
<evidence type="ECO:0008006" key="4">
    <source>
        <dbReference type="Google" id="ProtNLM"/>
    </source>
</evidence>
<dbReference type="HOGENOM" id="CLU_544460_0_0_1"/>
<dbReference type="InterPro" id="IPR013320">
    <property type="entry name" value="ConA-like_dom_sf"/>
</dbReference>
<dbReference type="Pfam" id="PF13385">
    <property type="entry name" value="Laminin_G_3"/>
    <property type="match status" value="1"/>
</dbReference>
<accession>D8RQV3</accession>
<evidence type="ECO:0000313" key="2">
    <source>
        <dbReference type="EMBL" id="EFJ25711.1"/>
    </source>
</evidence>
<name>D8RQV3_SELML</name>
<keyword evidence="1" id="KW-0732">Signal</keyword>
<proteinExistence type="predicted"/>
<dbReference type="InterPro" id="IPR001791">
    <property type="entry name" value="Laminin_G"/>
</dbReference>
<dbReference type="KEGG" id="smo:SELMODRAFT_413618"/>
<dbReference type="Gramene" id="EFJ25711">
    <property type="protein sequence ID" value="EFJ25711"/>
    <property type="gene ID" value="SELMODRAFT_413618"/>
</dbReference>
<feature type="signal peptide" evidence="1">
    <location>
        <begin position="1"/>
        <end position="21"/>
    </location>
</feature>
<dbReference type="AlphaFoldDB" id="D8RQV3"/>
<reference evidence="2 3" key="1">
    <citation type="journal article" date="2011" name="Science">
        <title>The Selaginella genome identifies genetic changes associated with the evolution of vascular plants.</title>
        <authorList>
            <person name="Banks J.A."/>
            <person name="Nishiyama T."/>
            <person name="Hasebe M."/>
            <person name="Bowman J.L."/>
            <person name="Gribskov M."/>
            <person name="dePamphilis C."/>
            <person name="Albert V.A."/>
            <person name="Aono N."/>
            <person name="Aoyama T."/>
            <person name="Ambrose B.A."/>
            <person name="Ashton N.W."/>
            <person name="Axtell M.J."/>
            <person name="Barker E."/>
            <person name="Barker M.S."/>
            <person name="Bennetzen J.L."/>
            <person name="Bonawitz N.D."/>
            <person name="Chapple C."/>
            <person name="Cheng C."/>
            <person name="Correa L.G."/>
            <person name="Dacre M."/>
            <person name="DeBarry J."/>
            <person name="Dreyer I."/>
            <person name="Elias M."/>
            <person name="Engstrom E.M."/>
            <person name="Estelle M."/>
            <person name="Feng L."/>
            <person name="Finet C."/>
            <person name="Floyd S.K."/>
            <person name="Frommer W.B."/>
            <person name="Fujita T."/>
            <person name="Gramzow L."/>
            <person name="Gutensohn M."/>
            <person name="Harholt J."/>
            <person name="Hattori M."/>
            <person name="Heyl A."/>
            <person name="Hirai T."/>
            <person name="Hiwatashi Y."/>
            <person name="Ishikawa M."/>
            <person name="Iwata M."/>
            <person name="Karol K.G."/>
            <person name="Koehler B."/>
            <person name="Kolukisaoglu U."/>
            <person name="Kubo M."/>
            <person name="Kurata T."/>
            <person name="Lalonde S."/>
            <person name="Li K."/>
            <person name="Li Y."/>
            <person name="Litt A."/>
            <person name="Lyons E."/>
            <person name="Manning G."/>
            <person name="Maruyama T."/>
            <person name="Michael T.P."/>
            <person name="Mikami K."/>
            <person name="Miyazaki S."/>
            <person name="Morinaga S."/>
            <person name="Murata T."/>
            <person name="Mueller-Roeber B."/>
            <person name="Nelson D.R."/>
            <person name="Obara M."/>
            <person name="Oguri Y."/>
            <person name="Olmstead R.G."/>
            <person name="Onodera N."/>
            <person name="Petersen B.L."/>
            <person name="Pils B."/>
            <person name="Prigge M."/>
            <person name="Rensing S.A."/>
            <person name="Riano-Pachon D.M."/>
            <person name="Roberts A.W."/>
            <person name="Sato Y."/>
            <person name="Scheller H.V."/>
            <person name="Schulz B."/>
            <person name="Schulz C."/>
            <person name="Shakirov E.V."/>
            <person name="Shibagaki N."/>
            <person name="Shinohara N."/>
            <person name="Shippen D.E."/>
            <person name="Soerensen I."/>
            <person name="Sotooka R."/>
            <person name="Sugimoto N."/>
            <person name="Sugita M."/>
            <person name="Sumikawa N."/>
            <person name="Tanurdzic M."/>
            <person name="Theissen G."/>
            <person name="Ulvskov P."/>
            <person name="Wakazuki S."/>
            <person name="Weng J.K."/>
            <person name="Willats W.W."/>
            <person name="Wipf D."/>
            <person name="Wolf P.G."/>
            <person name="Yang L."/>
            <person name="Zimmer A.D."/>
            <person name="Zhu Q."/>
            <person name="Mitros T."/>
            <person name="Hellsten U."/>
            <person name="Loque D."/>
            <person name="Otillar R."/>
            <person name="Salamov A."/>
            <person name="Schmutz J."/>
            <person name="Shapiro H."/>
            <person name="Lindquist E."/>
            <person name="Lucas S."/>
            <person name="Rokhsar D."/>
            <person name="Grigoriev I.V."/>
        </authorList>
    </citation>
    <scope>NUCLEOTIDE SEQUENCE [LARGE SCALE GENOMIC DNA]</scope>
</reference>
<protein>
    <recommendedName>
        <fullName evidence="4">LamG-like jellyroll fold domain-containing protein</fullName>
    </recommendedName>
</protein>
<gene>
    <name evidence="2" type="ORF">SELMODRAFT_413618</name>
</gene>
<dbReference type="CDD" id="cd00110">
    <property type="entry name" value="LamG"/>
    <property type="match status" value="1"/>
</dbReference>
<feature type="chain" id="PRO_5003122036" description="LamG-like jellyroll fold domain-containing protein" evidence="1">
    <location>
        <begin position="22"/>
        <end position="515"/>
    </location>
</feature>